<feature type="transmembrane region" description="Helical" evidence="5">
    <location>
        <begin position="206"/>
        <end position="224"/>
    </location>
</feature>
<dbReference type="CDD" id="cd13961">
    <property type="entry name" value="PT_UbiA_DGGGPS"/>
    <property type="match status" value="1"/>
</dbReference>
<dbReference type="Gene3D" id="1.20.120.1780">
    <property type="entry name" value="UbiA prenyltransferase"/>
    <property type="match status" value="1"/>
</dbReference>
<name>A0A7J3X9R1_THEPE</name>
<reference evidence="6" key="1">
    <citation type="journal article" date="2020" name="mSystems">
        <title>Genome- and Community-Level Interaction Insights into Carbon Utilization and Element Cycling Functions of Hydrothermarchaeota in Hydrothermal Sediment.</title>
        <authorList>
            <person name="Zhou Z."/>
            <person name="Liu Y."/>
            <person name="Xu W."/>
            <person name="Pan J."/>
            <person name="Luo Z.H."/>
            <person name="Li M."/>
        </authorList>
    </citation>
    <scope>NUCLEOTIDE SEQUENCE [LARGE SCALE GENOMIC DNA]</scope>
    <source>
        <strain evidence="6">SpSt-1125</strain>
    </source>
</reference>
<evidence type="ECO:0000256" key="1">
    <source>
        <dbReference type="ARBA" id="ARBA00004651"/>
    </source>
</evidence>
<dbReference type="EMBL" id="DRZM01000244">
    <property type="protein sequence ID" value="HHP05884.1"/>
    <property type="molecule type" value="Genomic_DNA"/>
</dbReference>
<gene>
    <name evidence="6" type="ORF">ENM88_09125</name>
</gene>
<keyword evidence="6" id="KW-0808">Transferase</keyword>
<evidence type="ECO:0000256" key="4">
    <source>
        <dbReference type="ARBA" id="ARBA00023136"/>
    </source>
</evidence>
<sequence>MQRWEVPMKLGAVLKLIRAEHGAMLSVAVLAGALTVGTPDPPKVFLACLAAFLLEAALFASNDIMNIEEDRLNRPDRPLIKGDLSLGQAWLLVALCGLGGLALSAFLGVAPIILAIIALVLGFLYNAYVKRLAFFGNLVVSLLTASAFLYGSLSMSVLTDKAIVFSAIALTANIGREIIKGIRDLPGDTRAGICTLPCEIGERGSAAVSAIFIAVAIALSIAAAPLFTPVYIALILVTDLLFAYSAAIVVCNPCVETAEKARKLTLAGMLTAILALLASQLHAILS</sequence>
<feature type="transmembrane region" description="Helical" evidence="5">
    <location>
        <begin position="230"/>
        <end position="252"/>
    </location>
</feature>
<organism evidence="6">
    <name type="scientific">Thermofilum pendens</name>
    <dbReference type="NCBI Taxonomy" id="2269"/>
    <lineage>
        <taxon>Archaea</taxon>
        <taxon>Thermoproteota</taxon>
        <taxon>Thermoprotei</taxon>
        <taxon>Thermofilales</taxon>
        <taxon>Thermofilaceae</taxon>
        <taxon>Thermofilum</taxon>
    </lineage>
</organism>
<dbReference type="InterPro" id="IPR044878">
    <property type="entry name" value="UbiA_sf"/>
</dbReference>
<dbReference type="Gene3D" id="1.10.357.140">
    <property type="entry name" value="UbiA prenyltransferase"/>
    <property type="match status" value="1"/>
</dbReference>
<feature type="transmembrane region" description="Helical" evidence="5">
    <location>
        <begin position="109"/>
        <end position="125"/>
    </location>
</feature>
<dbReference type="InterPro" id="IPR050475">
    <property type="entry name" value="Prenyltransferase_related"/>
</dbReference>
<proteinExistence type="predicted"/>
<protein>
    <submittedName>
        <fullName evidence="6">Prenyltransferase</fullName>
    </submittedName>
</protein>
<evidence type="ECO:0000313" key="6">
    <source>
        <dbReference type="EMBL" id="HHP05884.1"/>
    </source>
</evidence>
<feature type="transmembrane region" description="Helical" evidence="5">
    <location>
        <begin position="132"/>
        <end position="150"/>
    </location>
</feature>
<evidence type="ECO:0000256" key="2">
    <source>
        <dbReference type="ARBA" id="ARBA00022692"/>
    </source>
</evidence>
<evidence type="ECO:0000256" key="3">
    <source>
        <dbReference type="ARBA" id="ARBA00022989"/>
    </source>
</evidence>
<dbReference type="GO" id="GO:0016765">
    <property type="term" value="F:transferase activity, transferring alkyl or aryl (other than methyl) groups"/>
    <property type="evidence" value="ECO:0007669"/>
    <property type="project" value="InterPro"/>
</dbReference>
<comment type="subcellular location">
    <subcellularLocation>
        <location evidence="1">Cell membrane</location>
        <topology evidence="1">Multi-pass membrane protein</topology>
    </subcellularLocation>
</comment>
<dbReference type="InterPro" id="IPR000537">
    <property type="entry name" value="UbiA_prenyltransferase"/>
</dbReference>
<feature type="transmembrane region" description="Helical" evidence="5">
    <location>
        <begin position="264"/>
        <end position="285"/>
    </location>
</feature>
<evidence type="ECO:0000256" key="5">
    <source>
        <dbReference type="SAM" id="Phobius"/>
    </source>
</evidence>
<accession>A0A7J3X9R1</accession>
<dbReference type="PANTHER" id="PTHR42723:SF1">
    <property type="entry name" value="CHLOROPHYLL SYNTHASE, CHLOROPLASTIC"/>
    <property type="match status" value="1"/>
</dbReference>
<keyword evidence="2 5" id="KW-0812">Transmembrane</keyword>
<dbReference type="GO" id="GO:0005886">
    <property type="term" value="C:plasma membrane"/>
    <property type="evidence" value="ECO:0007669"/>
    <property type="project" value="UniProtKB-SubCell"/>
</dbReference>
<dbReference type="Pfam" id="PF01040">
    <property type="entry name" value="UbiA"/>
    <property type="match status" value="1"/>
</dbReference>
<comment type="caution">
    <text evidence="6">The sequence shown here is derived from an EMBL/GenBank/DDBJ whole genome shotgun (WGS) entry which is preliminary data.</text>
</comment>
<keyword evidence="3 5" id="KW-1133">Transmembrane helix</keyword>
<keyword evidence="4 5" id="KW-0472">Membrane</keyword>
<dbReference type="AlphaFoldDB" id="A0A7J3X9R1"/>
<dbReference type="PANTHER" id="PTHR42723">
    <property type="entry name" value="CHLOROPHYLL SYNTHASE"/>
    <property type="match status" value="1"/>
</dbReference>